<reference evidence="2" key="1">
    <citation type="submission" date="2023-06" db="EMBL/GenBank/DDBJ databases">
        <title>Genome-scale phylogeny and comparative genomics of the fungal order Sordariales.</title>
        <authorList>
            <consortium name="Lawrence Berkeley National Laboratory"/>
            <person name="Hensen N."/>
            <person name="Bonometti L."/>
            <person name="Westerberg I."/>
            <person name="Brannstrom I.O."/>
            <person name="Guillou S."/>
            <person name="Cros-Aarteil S."/>
            <person name="Calhoun S."/>
            <person name="Haridas S."/>
            <person name="Kuo A."/>
            <person name="Mondo S."/>
            <person name="Pangilinan J."/>
            <person name="Riley R."/>
            <person name="LaButti K."/>
            <person name="Andreopoulos B."/>
            <person name="Lipzen A."/>
            <person name="Chen C."/>
            <person name="Yanf M."/>
            <person name="Daum C."/>
            <person name="Ng V."/>
            <person name="Clum A."/>
            <person name="Steindorff A."/>
            <person name="Ohm R."/>
            <person name="Martin F."/>
            <person name="Silar P."/>
            <person name="Natvig D."/>
            <person name="Lalanne C."/>
            <person name="Gautier V."/>
            <person name="Ament-velasquez S.L."/>
            <person name="Kruys A."/>
            <person name="Hutchinson M.I."/>
            <person name="Powell A.J."/>
            <person name="Barry K."/>
            <person name="Miller A.N."/>
            <person name="Grigoriev I.V."/>
            <person name="Debuchy R."/>
            <person name="Gladieux P."/>
            <person name="Thoren M.H."/>
            <person name="Johannesson H."/>
        </authorList>
    </citation>
    <scope>NUCLEOTIDE SEQUENCE</scope>
    <source>
        <strain evidence="2">SMH2392-1A</strain>
    </source>
</reference>
<gene>
    <name evidence="2" type="ORF">B0T26DRAFT_680983</name>
</gene>
<evidence type="ECO:0000256" key="1">
    <source>
        <dbReference type="SAM" id="MobiDB-lite"/>
    </source>
</evidence>
<dbReference type="Proteomes" id="UP001172101">
    <property type="component" value="Unassembled WGS sequence"/>
</dbReference>
<accession>A0AA39ZTI8</accession>
<dbReference type="RefSeq" id="XP_060290142.1">
    <property type="nucleotide sequence ID" value="XM_060440581.1"/>
</dbReference>
<dbReference type="EMBL" id="JAUIRO010000008">
    <property type="protein sequence ID" value="KAK0703283.1"/>
    <property type="molecule type" value="Genomic_DNA"/>
</dbReference>
<feature type="region of interest" description="Disordered" evidence="1">
    <location>
        <begin position="165"/>
        <end position="235"/>
    </location>
</feature>
<evidence type="ECO:0000313" key="3">
    <source>
        <dbReference type="Proteomes" id="UP001172101"/>
    </source>
</evidence>
<organism evidence="2 3">
    <name type="scientific">Lasiosphaeria miniovina</name>
    <dbReference type="NCBI Taxonomy" id="1954250"/>
    <lineage>
        <taxon>Eukaryota</taxon>
        <taxon>Fungi</taxon>
        <taxon>Dikarya</taxon>
        <taxon>Ascomycota</taxon>
        <taxon>Pezizomycotina</taxon>
        <taxon>Sordariomycetes</taxon>
        <taxon>Sordariomycetidae</taxon>
        <taxon>Sordariales</taxon>
        <taxon>Lasiosphaeriaceae</taxon>
        <taxon>Lasiosphaeria</taxon>
    </lineage>
</organism>
<feature type="region of interest" description="Disordered" evidence="1">
    <location>
        <begin position="1"/>
        <end position="43"/>
    </location>
</feature>
<dbReference type="GeneID" id="85323851"/>
<comment type="caution">
    <text evidence="2">The sequence shown here is derived from an EMBL/GenBank/DDBJ whole genome shotgun (WGS) entry which is preliminary data.</text>
</comment>
<feature type="compositionally biased region" description="Polar residues" evidence="1">
    <location>
        <begin position="1"/>
        <end position="14"/>
    </location>
</feature>
<feature type="compositionally biased region" description="Low complexity" evidence="1">
    <location>
        <begin position="223"/>
        <end position="234"/>
    </location>
</feature>
<sequence>MPSLTAVTTSCSTNKKAKETPSGQETPPAAAQTRRQGERERSATTRLLAAESQLQPAAAARTRRQTICPLLRGSALEAQVTSGVCDPNTALRNKVLRTRKVETPPTKPTKTRKTIYLPDSDYEPAEVEVLEDGTIVEETRDIPPLGTMRPSDNSEEEYWKKVLLSPTGDETPLAGYSPIRDTTAVDEEDGHGSDEPRPSRSRASSSASSEFTVYSTSEDEGYAPTEGAPASAAPEPEPVLELVHIPEDDYEVENSEDDDYGAADLGINSEQYARQEATKASERKRVLMKKWPRAKSKLDMKTFKIRFFPGIVMLDEFYEYIQSSSDPDSEHVPVVSWLMDVRAGATGLLCSNGELVSPDDMLEFRRSPKHILWKMMVRRFGTDEFRGRKLTNIGLLCVNISPCS</sequence>
<evidence type="ECO:0000313" key="2">
    <source>
        <dbReference type="EMBL" id="KAK0703283.1"/>
    </source>
</evidence>
<keyword evidence="3" id="KW-1185">Reference proteome</keyword>
<protein>
    <submittedName>
        <fullName evidence="2">Uncharacterized protein</fullName>
    </submittedName>
</protein>
<proteinExistence type="predicted"/>
<dbReference type="AlphaFoldDB" id="A0AA39ZTI8"/>
<name>A0AA39ZTI8_9PEZI</name>